<dbReference type="AlphaFoldDB" id="A0A839QNW4"/>
<keyword evidence="2" id="KW-1185">Reference proteome</keyword>
<gene>
    <name evidence="1" type="ORF">E9229_001093</name>
</gene>
<proteinExistence type="predicted"/>
<evidence type="ECO:0000313" key="1">
    <source>
        <dbReference type="EMBL" id="MBB2994902.1"/>
    </source>
</evidence>
<dbReference type="Pfam" id="PF07388">
    <property type="entry name" value="A-2_8-polyST"/>
    <property type="match status" value="1"/>
</dbReference>
<evidence type="ECO:0000313" key="2">
    <source>
        <dbReference type="Proteomes" id="UP000523000"/>
    </source>
</evidence>
<name>A0A839QNW4_9MICC</name>
<organism evidence="1 2">
    <name type="scientific">Paeniglutamicibacter cryotolerans</name>
    <dbReference type="NCBI Taxonomy" id="670079"/>
    <lineage>
        <taxon>Bacteria</taxon>
        <taxon>Bacillati</taxon>
        <taxon>Actinomycetota</taxon>
        <taxon>Actinomycetes</taxon>
        <taxon>Micrococcales</taxon>
        <taxon>Micrococcaceae</taxon>
        <taxon>Paeniglutamicibacter</taxon>
    </lineage>
</organism>
<comment type="caution">
    <text evidence="1">The sequence shown here is derived from an EMBL/GenBank/DDBJ whole genome shotgun (WGS) entry which is preliminary data.</text>
</comment>
<sequence length="470" mass="49959">MTRLLVASTLYQVASLAAMIDAGAFTDDRDRVLVLANGAATPELSGRIQDGCGFELLASRFERHVDLTDLLLPRRPAHFDPRTEDLPMWQGLLRSHWALGTGPVDLVVESIQVNPAVALCRIFHTAGITVHSDGLMSYGPTRNELPRQLAQRLDALIYVDLVPGLLPALLHEHDPLLRAVPAGYLRAVFEQLAAADDSPLPGPGSPDGGGALVLGQYLAGLGLIDTGQEASLHRDMLAAADRGITDVYFKAHPSAGPGAATRLAADARELGIALHIIDSPMLAEALLVRLRPALVVSAFSTGLATAAYLFGIRVEAVGTAGLLRELAPYQNSNRIPLTLIHALFVQGICAPIATDPSHPGRLQELADTVAYCMQAQRLPGLRGTASAFLARNPRDIPVYFKRRRLTALGLPGALEPVVRLPVAAPPVPVGQLATAGQLAREARRAARCARTTTLQALAGSLDRAASKIRP</sequence>
<reference evidence="1 2" key="1">
    <citation type="submission" date="2020-08" db="EMBL/GenBank/DDBJ databases">
        <title>Sequencing the genomes of 1000 actinobacteria strains.</title>
        <authorList>
            <person name="Klenk H.-P."/>
        </authorList>
    </citation>
    <scope>NUCLEOTIDE SEQUENCE [LARGE SCALE GENOMIC DNA]</scope>
    <source>
        <strain evidence="1 2">DSM 22826</strain>
    </source>
</reference>
<dbReference type="InterPro" id="IPR010866">
    <property type="entry name" value="A-2_8-polyST"/>
</dbReference>
<protein>
    <submittedName>
        <fullName evidence="1">Uncharacterized protein</fullName>
    </submittedName>
</protein>
<dbReference type="Proteomes" id="UP000523000">
    <property type="component" value="Unassembled WGS sequence"/>
</dbReference>
<dbReference type="RefSeq" id="WP_183510228.1">
    <property type="nucleotide sequence ID" value="NZ_BAABGK010000013.1"/>
</dbReference>
<dbReference type="EMBL" id="JACHVS010000001">
    <property type="protein sequence ID" value="MBB2994902.1"/>
    <property type="molecule type" value="Genomic_DNA"/>
</dbReference>
<accession>A0A839QNW4</accession>